<evidence type="ECO:0000259" key="3">
    <source>
        <dbReference type="PROSITE" id="PS51192"/>
    </source>
</evidence>
<dbReference type="Pfam" id="PF00176">
    <property type="entry name" value="SNF2-rel_dom"/>
    <property type="match status" value="1"/>
</dbReference>
<feature type="non-terminal residue" evidence="5">
    <location>
        <position position="1"/>
    </location>
</feature>
<comment type="caution">
    <text evidence="5">The sequence shown here is derived from an EMBL/GenBank/DDBJ whole genome shotgun (WGS) entry which is preliminary data.</text>
</comment>
<evidence type="ECO:0000313" key="6">
    <source>
        <dbReference type="Proteomes" id="UP000824469"/>
    </source>
</evidence>
<dbReference type="Gene3D" id="3.40.50.10810">
    <property type="entry name" value="Tandem AAA-ATPase domain"/>
    <property type="match status" value="1"/>
</dbReference>
<dbReference type="OMA" id="RKMLEKX"/>
<dbReference type="InterPro" id="IPR014001">
    <property type="entry name" value="Helicase_ATP-bd"/>
</dbReference>
<sequence>MEGNDVHVEEEDDEMPINLENGHIRLIIEGNEAHIKEEDEGMVVNLQNGHIRVIAEKKAKEDKGFEEAPSKHHDAKGETSIKNETPELDDSMFSKLNDLLNQTQMYSKFLLEQMDDITVVSSESIFVSAVSICQHCGPFVELLIYMQNARASGNAKATRGRRRKRAAASNVAQKKARVAVKAMLSGREKDILDEGSDILPDEESLWKEQMELIPLMTGGRLKSYQMKGVKWMISLWQNGLNGILADQMGLGKTVQTIGLLAHLKGEGLHGPFLIVAPLSTLSNWVNEFNRFVPSMNALLYHGSKNERTELRIKHMPITVDPDPTFPVVVTSYEVAMFDRRFFSRYEWMYLVVDEGHRLKNFDCKLLRELRSLSFKNTLLLTGTPLHNNLAELWSLLNFILPQIFTSVHEFESWFNLSGRDVNGTPQEEINEKRRVQVISKLHAILRPFLLRRLKEDVEKNLPLKKEIILYAQMTEHQKKIQEHLINKTLIPYLHDKSVHGIRVKKTNLDNLMIQLRKNFNHPDLLQSQFELSFNYPPVDDLMEQCGKFQLLDRLLKHLKARGHKVLVFSQWTRLLDLLEYCLSEMGHEMCRIDGRVKLADRQRQINDFNDPTSNLHIFLLSTRAGGLGINLTAADTCIIYDSDWNPQMDLQAMDRCHRIGQTKPVHVYRLCTAHSVE</sequence>
<dbReference type="PROSITE" id="PS51194">
    <property type="entry name" value="HELICASE_CTER"/>
    <property type="match status" value="1"/>
</dbReference>
<dbReference type="Gene3D" id="3.40.50.300">
    <property type="entry name" value="P-loop containing nucleotide triphosphate hydrolases"/>
    <property type="match status" value="1"/>
</dbReference>
<evidence type="ECO:0000256" key="1">
    <source>
        <dbReference type="ARBA" id="ARBA00022801"/>
    </source>
</evidence>
<dbReference type="CDD" id="cd18793">
    <property type="entry name" value="SF2_C_SNF"/>
    <property type="match status" value="1"/>
</dbReference>
<dbReference type="AlphaFoldDB" id="A0AA38L2G7"/>
<evidence type="ECO:0000259" key="4">
    <source>
        <dbReference type="PROSITE" id="PS51194"/>
    </source>
</evidence>
<dbReference type="GO" id="GO:0016787">
    <property type="term" value="F:hydrolase activity"/>
    <property type="evidence" value="ECO:0007669"/>
    <property type="project" value="UniProtKB-KW"/>
</dbReference>
<dbReference type="FunFam" id="3.40.50.10810:FF:000030">
    <property type="entry name" value="ATP-dependent DNA helicase DDM1"/>
    <property type="match status" value="1"/>
</dbReference>
<dbReference type="Proteomes" id="UP000824469">
    <property type="component" value="Unassembled WGS sequence"/>
</dbReference>
<organism evidence="5 6">
    <name type="scientific">Taxus chinensis</name>
    <name type="common">Chinese yew</name>
    <name type="synonym">Taxus wallichiana var. chinensis</name>
    <dbReference type="NCBI Taxonomy" id="29808"/>
    <lineage>
        <taxon>Eukaryota</taxon>
        <taxon>Viridiplantae</taxon>
        <taxon>Streptophyta</taxon>
        <taxon>Embryophyta</taxon>
        <taxon>Tracheophyta</taxon>
        <taxon>Spermatophyta</taxon>
        <taxon>Pinopsida</taxon>
        <taxon>Pinidae</taxon>
        <taxon>Conifers II</taxon>
        <taxon>Cupressales</taxon>
        <taxon>Taxaceae</taxon>
        <taxon>Taxus</taxon>
    </lineage>
</organism>
<keyword evidence="6" id="KW-1185">Reference proteome</keyword>
<feature type="domain" description="Helicase C-terminal" evidence="4">
    <location>
        <begin position="550"/>
        <end position="677"/>
    </location>
</feature>
<dbReference type="GO" id="GO:0005524">
    <property type="term" value="F:ATP binding"/>
    <property type="evidence" value="ECO:0007669"/>
    <property type="project" value="InterPro"/>
</dbReference>
<dbReference type="SMART" id="SM00490">
    <property type="entry name" value="HELICc"/>
    <property type="match status" value="1"/>
</dbReference>
<dbReference type="InterPro" id="IPR001650">
    <property type="entry name" value="Helicase_C-like"/>
</dbReference>
<gene>
    <name evidence="5" type="ORF">KI387_027714</name>
</gene>
<dbReference type="InterPro" id="IPR049730">
    <property type="entry name" value="SNF2/RAD54-like_C"/>
</dbReference>
<protein>
    <submittedName>
        <fullName evidence="5">Uncharacterized protein</fullName>
    </submittedName>
</protein>
<dbReference type="InterPro" id="IPR038718">
    <property type="entry name" value="SNF2-like_sf"/>
</dbReference>
<name>A0AA38L2G7_TAXCH</name>
<dbReference type="PROSITE" id="PS51192">
    <property type="entry name" value="HELICASE_ATP_BIND_1"/>
    <property type="match status" value="1"/>
</dbReference>
<dbReference type="PANTHER" id="PTHR10799">
    <property type="entry name" value="SNF2/RAD54 HELICASE FAMILY"/>
    <property type="match status" value="1"/>
</dbReference>
<dbReference type="EMBL" id="JAHRHJ020000006">
    <property type="protein sequence ID" value="KAH9312679.1"/>
    <property type="molecule type" value="Genomic_DNA"/>
</dbReference>
<dbReference type="SMART" id="SM00487">
    <property type="entry name" value="DEXDc"/>
    <property type="match status" value="1"/>
</dbReference>
<dbReference type="Pfam" id="PF00271">
    <property type="entry name" value="Helicase_C"/>
    <property type="match status" value="1"/>
</dbReference>
<evidence type="ECO:0000256" key="2">
    <source>
        <dbReference type="SAM" id="MobiDB-lite"/>
    </source>
</evidence>
<proteinExistence type="predicted"/>
<reference evidence="5 6" key="1">
    <citation type="journal article" date="2021" name="Nat. Plants">
        <title>The Taxus genome provides insights into paclitaxel biosynthesis.</title>
        <authorList>
            <person name="Xiong X."/>
            <person name="Gou J."/>
            <person name="Liao Q."/>
            <person name="Li Y."/>
            <person name="Zhou Q."/>
            <person name="Bi G."/>
            <person name="Li C."/>
            <person name="Du R."/>
            <person name="Wang X."/>
            <person name="Sun T."/>
            <person name="Guo L."/>
            <person name="Liang H."/>
            <person name="Lu P."/>
            <person name="Wu Y."/>
            <person name="Zhang Z."/>
            <person name="Ro D.K."/>
            <person name="Shang Y."/>
            <person name="Huang S."/>
            <person name="Yan J."/>
        </authorList>
    </citation>
    <scope>NUCLEOTIDE SEQUENCE [LARGE SCALE GENOMIC DNA]</scope>
    <source>
        <strain evidence="5">Ta-2019</strain>
    </source>
</reference>
<dbReference type="InterPro" id="IPR000330">
    <property type="entry name" value="SNF2_N"/>
</dbReference>
<dbReference type="InterPro" id="IPR027417">
    <property type="entry name" value="P-loop_NTPase"/>
</dbReference>
<keyword evidence="1" id="KW-0378">Hydrolase</keyword>
<evidence type="ECO:0000313" key="5">
    <source>
        <dbReference type="EMBL" id="KAH9312679.1"/>
    </source>
</evidence>
<feature type="region of interest" description="Disordered" evidence="2">
    <location>
        <begin position="60"/>
        <end position="85"/>
    </location>
</feature>
<dbReference type="SUPFAM" id="SSF52540">
    <property type="entry name" value="P-loop containing nucleoside triphosphate hydrolases"/>
    <property type="match status" value="2"/>
</dbReference>
<accession>A0AA38L2G7</accession>
<feature type="domain" description="Helicase ATP-binding" evidence="3">
    <location>
        <begin position="233"/>
        <end position="402"/>
    </location>
</feature>